<dbReference type="SUPFAM" id="SSF51126">
    <property type="entry name" value="Pectin lyase-like"/>
    <property type="match status" value="1"/>
</dbReference>
<keyword evidence="4" id="KW-1133">Transmembrane helix</keyword>
<evidence type="ECO:0000313" key="7">
    <source>
        <dbReference type="Proteomes" id="UP000298234"/>
    </source>
</evidence>
<gene>
    <name evidence="6" type="ORF">E3D37_29755</name>
</gene>
<evidence type="ECO:0000256" key="4">
    <source>
        <dbReference type="SAM" id="Phobius"/>
    </source>
</evidence>
<feature type="transmembrane region" description="Helical" evidence="4">
    <location>
        <begin position="35"/>
        <end position="53"/>
    </location>
</feature>
<dbReference type="PANTHER" id="PTHR12338:SF8">
    <property type="entry name" value="HEME_HEMOPEXIN-BINDING PROTEIN"/>
    <property type="match status" value="1"/>
</dbReference>
<evidence type="ECO:0000256" key="3">
    <source>
        <dbReference type="ARBA" id="ARBA00022729"/>
    </source>
</evidence>
<dbReference type="Pfam" id="PF07581">
    <property type="entry name" value="Glug"/>
    <property type="match status" value="2"/>
</dbReference>
<dbReference type="Proteomes" id="UP000298234">
    <property type="component" value="Unassembled WGS sequence"/>
</dbReference>
<evidence type="ECO:0000256" key="1">
    <source>
        <dbReference type="ARBA" id="ARBA00004613"/>
    </source>
</evidence>
<dbReference type="GO" id="GO:0005576">
    <property type="term" value="C:extracellular region"/>
    <property type="evidence" value="ECO:0007669"/>
    <property type="project" value="UniProtKB-SubCell"/>
</dbReference>
<reference evidence="6 7" key="1">
    <citation type="submission" date="2019-03" db="EMBL/GenBank/DDBJ databases">
        <title>Burkholderia cepacia outbreak.</title>
        <authorList>
            <person name="Farzana R."/>
            <person name="Walsh T.R."/>
        </authorList>
    </citation>
    <scope>NUCLEOTIDE SEQUENCE [LARGE SCALE GENOMIC DNA]</scope>
    <source>
        <strain evidence="7">d13</strain>
    </source>
</reference>
<dbReference type="RefSeq" id="WP_134256783.1">
    <property type="nucleotide sequence ID" value="NZ_SNSF01000105.1"/>
</dbReference>
<organism evidence="6 7">
    <name type="scientific">Burkholderia cepacia</name>
    <name type="common">Pseudomonas cepacia</name>
    <dbReference type="NCBI Taxonomy" id="292"/>
    <lineage>
        <taxon>Bacteria</taxon>
        <taxon>Pseudomonadati</taxon>
        <taxon>Pseudomonadota</taxon>
        <taxon>Betaproteobacteria</taxon>
        <taxon>Burkholderiales</taxon>
        <taxon>Burkholderiaceae</taxon>
        <taxon>Burkholderia</taxon>
        <taxon>Burkholderia cepacia complex</taxon>
    </lineage>
</organism>
<dbReference type="InterPro" id="IPR050909">
    <property type="entry name" value="Bact_Autotransporter_VF"/>
</dbReference>
<keyword evidence="4" id="KW-0472">Membrane</keyword>
<dbReference type="PANTHER" id="PTHR12338">
    <property type="entry name" value="AUTOTRANSPORTER"/>
    <property type="match status" value="1"/>
</dbReference>
<dbReference type="AlphaFoldDB" id="A0AAX2RGD6"/>
<evidence type="ECO:0000256" key="2">
    <source>
        <dbReference type="ARBA" id="ARBA00022525"/>
    </source>
</evidence>
<dbReference type="NCBIfam" id="TIGR01901">
    <property type="entry name" value="adhes_NPXG"/>
    <property type="match status" value="1"/>
</dbReference>
<comment type="caution">
    <text evidence="6">The sequence shown here is derived from an EMBL/GenBank/DDBJ whole genome shotgun (WGS) entry which is preliminary data.</text>
</comment>
<dbReference type="Gene3D" id="2.160.20.10">
    <property type="entry name" value="Single-stranded right-handed beta-helix, Pectin lyase-like"/>
    <property type="match status" value="1"/>
</dbReference>
<dbReference type="InterPro" id="IPR011493">
    <property type="entry name" value="GLUG"/>
</dbReference>
<dbReference type="Pfam" id="PF13018">
    <property type="entry name" value="ESPR"/>
    <property type="match status" value="1"/>
</dbReference>
<dbReference type="Gene3D" id="2.160.20.110">
    <property type="match status" value="3"/>
</dbReference>
<dbReference type="SMART" id="SM00912">
    <property type="entry name" value="Haemagg_act"/>
    <property type="match status" value="1"/>
</dbReference>
<keyword evidence="2" id="KW-0964">Secreted</keyword>
<keyword evidence="3" id="KW-0732">Signal</keyword>
<accession>A0AAX2RGD6</accession>
<dbReference type="InterPro" id="IPR008638">
    <property type="entry name" value="FhaB/CdiA-like_TPS"/>
</dbReference>
<name>A0AAX2RGD6_BURCE</name>
<keyword evidence="4" id="KW-0812">Transmembrane</keyword>
<comment type="subcellular location">
    <subcellularLocation>
        <location evidence="1">Secreted</location>
    </subcellularLocation>
</comment>
<protein>
    <submittedName>
        <fullName evidence="6">Filamentous hemagglutinin N-terminal domain-containing protein</fullName>
    </submittedName>
</protein>
<feature type="domain" description="Filamentous haemagglutinin FhaB/tRNA nuclease CdiA-like TPS" evidence="5">
    <location>
        <begin position="50"/>
        <end position="164"/>
    </location>
</feature>
<sequence>MNKAYSLVWNEAQGGWCAVGETARRRGKSSGGKRLLAAGVSLLGLAASGAYALPTGGVIESGKANIDTSVDGKTMSIHQHTDKLITNWQDFSVGSGERVSFKQPGSQSMALNRVLGSNGSQILGQLDANGRVFLVNPNGVMFGAGAQVNVGGLVASTQNLSDADFLAGRYRFAGTSSQSVQNAGTITAADGGSVALLGARVSNTGVIRAQMGRVALGAGNAFNVNFDGQGLLSLQVEGGAVDAQAHNGGLLQADGGEVLMTARAAGGLLGSVVKNSGAIEAKGLSSRDGKITLDGGQVHVGGKLDASAQDASTAGGTVTTRGERVTVARDAQVDTRAASGRTGRWTIEAANAGVGSGANAIDGETLSRNLGTTNVALTNTSGDLTVNDAVTWAGDNALTLTSQKGNVDLKQSLTASGANAGVAVNAAKRVRIGNTLALTGENAHLELNSGSGHTLANDGAVVTLSGRNASFSANGEAYRVIHDLAGLRDVDGNLNGRYVLGNAINGNGAQFRSLGGNSNAFGGVFDGLGNTIGNLSVVNPGAAFVGLFASNVGRISNLTLENVRAQAFGQPNRTPVSVGALAGANAGKISNVKAKDVFVSGEGLTYVGGLVGSNLSGSIDRAFVSGRVEGDKNALAVGGLVGENRTVLYPDLGDATIANSRVDVQVSSLSAGGTGGLVGVNRGIISGSSAAGSVNAPGSGGRVGGLVGFNEGGDKAGRIKASSSSATVKAGRYATAGGLVGYNAASIEASDAKGSVTVGDNAKAGGLVGENGNGGTLTASSAAGDVSAGANSSAGGLVGKNAGTVASASASGAVTVDGAGDAGGLVGRNDGSVSSSSASGDVVAGTDGNVGGLVGINSAGASINASDSSGSAKGGDYSWVGGLVGNNAGRIASSSSSSGKVSGGRNARLGGVAGGNFGTVENSSSRSRVAYTAGYDQFYGGLVGLNIGSVRGSSVSGSAAAVPVAGLDFGDIRN</sequence>
<dbReference type="InterPro" id="IPR012334">
    <property type="entry name" value="Pectin_lyas_fold"/>
</dbReference>
<evidence type="ECO:0000259" key="5">
    <source>
        <dbReference type="SMART" id="SM00912"/>
    </source>
</evidence>
<dbReference type="Pfam" id="PF05860">
    <property type="entry name" value="TPS"/>
    <property type="match status" value="1"/>
</dbReference>
<evidence type="ECO:0000313" key="6">
    <source>
        <dbReference type="EMBL" id="TEU39793.1"/>
    </source>
</evidence>
<dbReference type="EMBL" id="SNSQ01000042">
    <property type="protein sequence ID" value="TEU39793.1"/>
    <property type="molecule type" value="Genomic_DNA"/>
</dbReference>
<dbReference type="InterPro" id="IPR024973">
    <property type="entry name" value="ESPR"/>
</dbReference>
<dbReference type="InterPro" id="IPR011050">
    <property type="entry name" value="Pectin_lyase_fold/virulence"/>
</dbReference>
<proteinExistence type="predicted"/>